<comment type="caution">
    <text evidence="9">The sequence shown here is derived from an EMBL/GenBank/DDBJ whole genome shotgun (WGS) entry which is preliminary data.</text>
</comment>
<comment type="similarity">
    <text evidence="5">Belongs to the alanine racemase family.</text>
</comment>
<dbReference type="Proteomes" id="UP000037043">
    <property type="component" value="Unassembled WGS sequence"/>
</dbReference>
<evidence type="ECO:0000259" key="8">
    <source>
        <dbReference type="SMART" id="SM01005"/>
    </source>
</evidence>
<dbReference type="HAMAP" id="MF_01201">
    <property type="entry name" value="Ala_racemase"/>
    <property type="match status" value="1"/>
</dbReference>
<feature type="active site" description="Proton acceptor; specific for D-alanine" evidence="5">
    <location>
        <position position="38"/>
    </location>
</feature>
<dbReference type="SUPFAM" id="SSF50621">
    <property type="entry name" value="Alanine racemase C-terminal domain-like"/>
    <property type="match status" value="1"/>
</dbReference>
<dbReference type="Pfam" id="PF00842">
    <property type="entry name" value="Ala_racemase_C"/>
    <property type="match status" value="1"/>
</dbReference>
<dbReference type="InterPro" id="IPR000821">
    <property type="entry name" value="Ala_racemase"/>
</dbReference>
<comment type="catalytic activity">
    <reaction evidence="1 5">
        <text>L-alanine = D-alanine</text>
        <dbReference type="Rhea" id="RHEA:20249"/>
        <dbReference type="ChEBI" id="CHEBI:57416"/>
        <dbReference type="ChEBI" id="CHEBI:57972"/>
        <dbReference type="EC" id="5.1.1.1"/>
    </reaction>
</comment>
<dbReference type="FunFam" id="3.20.20.10:FF:000002">
    <property type="entry name" value="Alanine racemase"/>
    <property type="match status" value="1"/>
</dbReference>
<keyword evidence="3 5" id="KW-0663">Pyridoxal phosphate</keyword>
<feature type="modified residue" description="N6-(pyridoxal phosphate)lysine" evidence="5 6">
    <location>
        <position position="38"/>
    </location>
</feature>
<dbReference type="EMBL" id="LHUR01000022">
    <property type="protein sequence ID" value="KOA19620.1"/>
    <property type="molecule type" value="Genomic_DNA"/>
</dbReference>
<dbReference type="SUPFAM" id="SSF51419">
    <property type="entry name" value="PLP-binding barrel"/>
    <property type="match status" value="1"/>
</dbReference>
<dbReference type="InterPro" id="IPR020622">
    <property type="entry name" value="Ala_racemase_pyridoxalP-BS"/>
</dbReference>
<evidence type="ECO:0000256" key="1">
    <source>
        <dbReference type="ARBA" id="ARBA00000316"/>
    </source>
</evidence>
<dbReference type="EC" id="5.1.1.1" evidence="5"/>
<comment type="pathway">
    <text evidence="5">Amino-acid biosynthesis; D-alanine biosynthesis; D-alanine from L-alanine: step 1/1.</text>
</comment>
<feature type="active site" description="Proton acceptor; specific for L-alanine" evidence="5">
    <location>
        <position position="267"/>
    </location>
</feature>
<dbReference type="NCBIfam" id="TIGR00492">
    <property type="entry name" value="alr"/>
    <property type="match status" value="1"/>
</dbReference>
<organism evidence="9 10">
    <name type="scientific">Clostridium homopropionicum DSM 5847</name>
    <dbReference type="NCBI Taxonomy" id="1121318"/>
    <lineage>
        <taxon>Bacteria</taxon>
        <taxon>Bacillati</taxon>
        <taxon>Bacillota</taxon>
        <taxon>Clostridia</taxon>
        <taxon>Eubacteriales</taxon>
        <taxon>Clostridiaceae</taxon>
        <taxon>Clostridium</taxon>
    </lineage>
</organism>
<dbReference type="PANTHER" id="PTHR30511">
    <property type="entry name" value="ALANINE RACEMASE"/>
    <property type="match status" value="1"/>
</dbReference>
<proteinExistence type="inferred from homology"/>
<dbReference type="GO" id="GO:0030170">
    <property type="term" value="F:pyridoxal phosphate binding"/>
    <property type="evidence" value="ECO:0007669"/>
    <property type="project" value="UniProtKB-UniRule"/>
</dbReference>
<dbReference type="RefSeq" id="WP_052221265.1">
    <property type="nucleotide sequence ID" value="NZ_LHUR01000022.1"/>
</dbReference>
<evidence type="ECO:0000256" key="6">
    <source>
        <dbReference type="PIRSR" id="PIRSR600821-50"/>
    </source>
</evidence>
<evidence type="ECO:0000256" key="7">
    <source>
        <dbReference type="PIRSR" id="PIRSR600821-52"/>
    </source>
</evidence>
<dbReference type="Pfam" id="PF01168">
    <property type="entry name" value="Ala_racemase_N"/>
    <property type="match status" value="1"/>
</dbReference>
<dbReference type="PATRIC" id="fig|1121318.3.peg.1724"/>
<dbReference type="InterPro" id="IPR029066">
    <property type="entry name" value="PLP-binding_barrel"/>
</dbReference>
<dbReference type="InterPro" id="IPR009006">
    <property type="entry name" value="Ala_racemase/Decarboxylase_C"/>
</dbReference>
<evidence type="ECO:0000256" key="5">
    <source>
        <dbReference type="HAMAP-Rule" id="MF_01201"/>
    </source>
</evidence>
<dbReference type="SMART" id="SM01005">
    <property type="entry name" value="Ala_racemase_C"/>
    <property type="match status" value="1"/>
</dbReference>
<dbReference type="FunFam" id="2.40.37.10:FF:000006">
    <property type="entry name" value="Alanine racemase"/>
    <property type="match status" value="1"/>
</dbReference>
<keyword evidence="10" id="KW-1185">Reference proteome</keyword>
<dbReference type="PANTHER" id="PTHR30511:SF0">
    <property type="entry name" value="ALANINE RACEMASE, CATABOLIC-RELATED"/>
    <property type="match status" value="1"/>
</dbReference>
<dbReference type="GO" id="GO:0009252">
    <property type="term" value="P:peptidoglycan biosynthetic process"/>
    <property type="evidence" value="ECO:0007669"/>
    <property type="project" value="TreeGrafter"/>
</dbReference>
<dbReference type="Gene3D" id="3.20.20.10">
    <property type="entry name" value="Alanine racemase"/>
    <property type="match status" value="1"/>
</dbReference>
<dbReference type="InterPro" id="IPR011079">
    <property type="entry name" value="Ala_racemase_C"/>
</dbReference>
<feature type="domain" description="Alanine racemase C-terminal" evidence="8">
    <location>
        <begin position="246"/>
        <end position="375"/>
    </location>
</feature>
<evidence type="ECO:0000256" key="3">
    <source>
        <dbReference type="ARBA" id="ARBA00022898"/>
    </source>
</evidence>
<dbReference type="Gene3D" id="2.40.37.10">
    <property type="entry name" value="Lyase, Ornithine Decarboxylase, Chain A, domain 1"/>
    <property type="match status" value="1"/>
</dbReference>
<dbReference type="GO" id="GO:0008784">
    <property type="term" value="F:alanine racemase activity"/>
    <property type="evidence" value="ECO:0007669"/>
    <property type="project" value="UniProtKB-UniRule"/>
</dbReference>
<gene>
    <name evidence="9" type="primary">alr</name>
    <name evidence="9" type="ORF">CLHOM_17090</name>
</gene>
<dbReference type="STRING" id="36844.SAMN04488501_102284"/>
<evidence type="ECO:0000256" key="4">
    <source>
        <dbReference type="ARBA" id="ARBA00023235"/>
    </source>
</evidence>
<dbReference type="GO" id="GO:0030632">
    <property type="term" value="P:D-alanine biosynthetic process"/>
    <property type="evidence" value="ECO:0007669"/>
    <property type="project" value="UniProtKB-UniRule"/>
</dbReference>
<accession>A0A0L6Z9H7</accession>
<dbReference type="UniPathway" id="UPA00042">
    <property type="reaction ID" value="UER00497"/>
</dbReference>
<evidence type="ECO:0000313" key="10">
    <source>
        <dbReference type="Proteomes" id="UP000037043"/>
    </source>
</evidence>
<evidence type="ECO:0000313" key="9">
    <source>
        <dbReference type="EMBL" id="KOA19620.1"/>
    </source>
</evidence>
<comment type="function">
    <text evidence="5">Catalyzes the interconversion of L-alanine and D-alanine. May also act on other amino acids.</text>
</comment>
<name>A0A0L6Z9H7_9CLOT</name>
<sequence>MFKHLRPVWAEINLDNVAYNMKQIRKISNSKEIIAVVKADAYGHGALDTVPVLLENGATSLAVAVVSEGVELRRGGIDCPIMVLGFTPPSLMDYLLKYDIQQTVYSYNYAKELSELAKKKHKKAKIHIAVDTGMGRIGFMPNDESLKDILEISKLTNIEVTGIFSHFSTADEENKEFSKHQLEEFNKFYEALYKAGLEIGMRHIGNSAAVMEMAEAHFEAVRPGIILYGYYPSNEVDKNKIKLKPVMELKTNVAHIKRVPSGYYISYGRRFRADRESTIVTLPVGYADGYTRLLFNKARVIINGQFASVVGSICMDQCMVDVTDIKGEIMIGDEVILIGEKDNAVITVEDIADMIGTINYEVVCMITKRVPRVYIKDGKVVKVRNYV</sequence>
<feature type="binding site" evidence="5 7">
    <location>
        <position position="136"/>
    </location>
    <ligand>
        <name>substrate</name>
    </ligand>
</feature>
<dbReference type="PRINTS" id="PR00992">
    <property type="entry name" value="ALARACEMASE"/>
</dbReference>
<dbReference type="AlphaFoldDB" id="A0A0L6Z9H7"/>
<protein>
    <recommendedName>
        <fullName evidence="5">Alanine racemase</fullName>
        <ecNumber evidence="5">5.1.1.1</ecNumber>
    </recommendedName>
</protein>
<comment type="cofactor">
    <cofactor evidence="2 5 6">
        <name>pyridoxal 5'-phosphate</name>
        <dbReference type="ChEBI" id="CHEBI:597326"/>
    </cofactor>
</comment>
<evidence type="ECO:0000256" key="2">
    <source>
        <dbReference type="ARBA" id="ARBA00001933"/>
    </source>
</evidence>
<dbReference type="InterPro" id="IPR001608">
    <property type="entry name" value="Ala_racemase_N"/>
</dbReference>
<feature type="binding site" evidence="5 7">
    <location>
        <position position="315"/>
    </location>
    <ligand>
        <name>substrate</name>
    </ligand>
</feature>
<dbReference type="CDD" id="cd00430">
    <property type="entry name" value="PLPDE_III_AR"/>
    <property type="match status" value="1"/>
</dbReference>
<dbReference type="GO" id="GO:0005829">
    <property type="term" value="C:cytosol"/>
    <property type="evidence" value="ECO:0007669"/>
    <property type="project" value="TreeGrafter"/>
</dbReference>
<keyword evidence="4 5" id="KW-0413">Isomerase</keyword>
<reference evidence="10" key="1">
    <citation type="submission" date="2015-08" db="EMBL/GenBank/DDBJ databases">
        <title>Genome sequence of the strict anaerobe Clostridium homopropionicum LuHBu1 (DSM 5847T).</title>
        <authorList>
            <person name="Poehlein A."/>
            <person name="Beck M."/>
            <person name="Schiel-Bengelsdorf B."/>
            <person name="Bengelsdorf F.R."/>
            <person name="Daniel R."/>
            <person name="Duerre P."/>
        </authorList>
    </citation>
    <scope>NUCLEOTIDE SEQUENCE [LARGE SCALE GENOMIC DNA]</scope>
    <source>
        <strain evidence="10">DSM 5847</strain>
    </source>
</reference>
<dbReference type="PROSITE" id="PS00395">
    <property type="entry name" value="ALANINE_RACEMASE"/>
    <property type="match status" value="1"/>
</dbReference>